<evidence type="ECO:0000256" key="3">
    <source>
        <dbReference type="ARBA" id="ARBA00022692"/>
    </source>
</evidence>
<dbReference type="Proteomes" id="UP000069906">
    <property type="component" value="Chromosome"/>
</dbReference>
<feature type="transmembrane region" description="Helical" evidence="7">
    <location>
        <begin position="76"/>
        <end position="96"/>
    </location>
</feature>
<feature type="transmembrane region" description="Helical" evidence="7">
    <location>
        <begin position="300"/>
        <end position="324"/>
    </location>
</feature>
<dbReference type="InterPro" id="IPR036259">
    <property type="entry name" value="MFS_trans_sf"/>
</dbReference>
<keyword evidence="3 7" id="KW-0812">Transmembrane</keyword>
<evidence type="ECO:0000256" key="7">
    <source>
        <dbReference type="SAM" id="Phobius"/>
    </source>
</evidence>
<keyword evidence="4 7" id="KW-1133">Transmembrane helix</keyword>
<dbReference type="InterPro" id="IPR050189">
    <property type="entry name" value="MFS_Efflux_Transporters"/>
</dbReference>
<dbReference type="GO" id="GO:0022857">
    <property type="term" value="F:transmembrane transporter activity"/>
    <property type="evidence" value="ECO:0007669"/>
    <property type="project" value="InterPro"/>
</dbReference>
<reference evidence="9 10" key="1">
    <citation type="journal article" date="2015" name="ISME J.">
        <title>Elemental sulfur and acetate can support life of a novel strictly anaerobic haloarchaeon.</title>
        <authorList>
            <person name="Sorokin D.Y."/>
            <person name="Kublanov I.V."/>
            <person name="Gavrilov S.N."/>
            <person name="Rojo D."/>
            <person name="Roman P."/>
            <person name="Golyshin P.N."/>
            <person name="Slepak V.Z."/>
            <person name="Smedile F."/>
            <person name="Ferrer M."/>
            <person name="Messina E."/>
            <person name="La Cono V."/>
            <person name="Yakimov M.M."/>
        </authorList>
    </citation>
    <scope>NUCLEOTIDE SEQUENCE [LARGE SCALE GENOMIC DNA]</scope>
    <source>
        <strain evidence="9 10">HSR2</strain>
    </source>
</reference>
<feature type="transmembrane region" description="Helical" evidence="7">
    <location>
        <begin position="172"/>
        <end position="192"/>
    </location>
</feature>
<dbReference type="SUPFAM" id="SSF103473">
    <property type="entry name" value="MFS general substrate transporter"/>
    <property type="match status" value="1"/>
</dbReference>
<feature type="transmembrane region" description="Helical" evidence="7">
    <location>
        <begin position="361"/>
        <end position="388"/>
    </location>
</feature>
<keyword evidence="5 7" id="KW-0472">Membrane</keyword>
<feature type="transmembrane region" description="Helical" evidence="7">
    <location>
        <begin position="138"/>
        <end position="166"/>
    </location>
</feature>
<evidence type="ECO:0000256" key="6">
    <source>
        <dbReference type="SAM" id="MobiDB-lite"/>
    </source>
</evidence>
<gene>
    <name evidence="9" type="ORF">HLASF_1242</name>
</gene>
<comment type="subcellular location">
    <subcellularLocation>
        <location evidence="1">Cell membrane</location>
        <topology evidence="1">Multi-pass membrane protein</topology>
    </subcellularLocation>
</comment>
<feature type="transmembrane region" description="Helical" evidence="7">
    <location>
        <begin position="12"/>
        <end position="32"/>
    </location>
</feature>
<dbReference type="InterPro" id="IPR011701">
    <property type="entry name" value="MFS"/>
</dbReference>
<dbReference type="PANTHER" id="PTHR43124:SF3">
    <property type="entry name" value="CHLORAMPHENICOL EFFLUX PUMP RV0191"/>
    <property type="match status" value="1"/>
</dbReference>
<protein>
    <submittedName>
        <fullName evidence="9">Major facilitator superfamily protein</fullName>
    </submittedName>
</protein>
<evidence type="ECO:0000256" key="5">
    <source>
        <dbReference type="ARBA" id="ARBA00023136"/>
    </source>
</evidence>
<feature type="region of interest" description="Disordered" evidence="6">
    <location>
        <begin position="199"/>
        <end position="225"/>
    </location>
</feature>
<feature type="transmembrane region" description="Helical" evidence="7">
    <location>
        <begin position="44"/>
        <end position="64"/>
    </location>
</feature>
<feature type="transmembrane region" description="Helical" evidence="7">
    <location>
        <begin position="240"/>
        <end position="265"/>
    </location>
</feature>
<accession>A0A0F7PDL1</accession>
<dbReference type="Gene3D" id="1.20.1250.20">
    <property type="entry name" value="MFS general substrate transporter like domains"/>
    <property type="match status" value="2"/>
</dbReference>
<feature type="transmembrane region" description="Helical" evidence="7">
    <location>
        <begin position="271"/>
        <end position="288"/>
    </location>
</feature>
<dbReference type="KEGG" id="hsu:HLASF_1242"/>
<dbReference type="OrthoDB" id="29061at2157"/>
<evidence type="ECO:0000259" key="8">
    <source>
        <dbReference type="PROSITE" id="PS50850"/>
    </source>
</evidence>
<feature type="transmembrane region" description="Helical" evidence="7">
    <location>
        <begin position="400"/>
        <end position="419"/>
    </location>
</feature>
<dbReference type="PATRIC" id="fig|1604004.4.peg.1303"/>
<feature type="domain" description="Major facilitator superfamily (MFS) profile" evidence="8">
    <location>
        <begin position="14"/>
        <end position="420"/>
    </location>
</feature>
<dbReference type="AlphaFoldDB" id="A0A0F7PDL1"/>
<organism evidence="9 10">
    <name type="scientific">Halanaeroarchaeum sulfurireducens</name>
    <dbReference type="NCBI Taxonomy" id="1604004"/>
    <lineage>
        <taxon>Archaea</taxon>
        <taxon>Methanobacteriati</taxon>
        <taxon>Methanobacteriota</taxon>
        <taxon>Stenosarchaea group</taxon>
        <taxon>Halobacteria</taxon>
        <taxon>Halobacteriales</taxon>
        <taxon>Halobacteriaceae</taxon>
        <taxon>Halanaeroarchaeum</taxon>
    </lineage>
</organism>
<dbReference type="Pfam" id="PF07690">
    <property type="entry name" value="MFS_1"/>
    <property type="match status" value="1"/>
</dbReference>
<keyword evidence="10" id="KW-1185">Reference proteome</keyword>
<evidence type="ECO:0000313" key="10">
    <source>
        <dbReference type="Proteomes" id="UP000069906"/>
    </source>
</evidence>
<feature type="transmembrane region" description="Helical" evidence="7">
    <location>
        <begin position="330"/>
        <end position="349"/>
    </location>
</feature>
<dbReference type="PANTHER" id="PTHR43124">
    <property type="entry name" value="PURINE EFFLUX PUMP PBUE"/>
    <property type="match status" value="1"/>
</dbReference>
<evidence type="ECO:0000256" key="4">
    <source>
        <dbReference type="ARBA" id="ARBA00022989"/>
    </source>
</evidence>
<keyword evidence="2" id="KW-1003">Cell membrane</keyword>
<dbReference type="GO" id="GO:0005886">
    <property type="term" value="C:plasma membrane"/>
    <property type="evidence" value="ECO:0007669"/>
    <property type="project" value="UniProtKB-SubCell"/>
</dbReference>
<dbReference type="PROSITE" id="PS50850">
    <property type="entry name" value="MFS"/>
    <property type="match status" value="1"/>
</dbReference>
<evidence type="ECO:0000313" key="9">
    <source>
        <dbReference type="EMBL" id="AKH97729.1"/>
    </source>
</evidence>
<sequence>MVATALRRLEELDVLVLTALIWFLGKFVRYAFPPLFETLGSSYGVSRTVLGTAFTGFMIVYAAMQFPSGLLADTHGAVGVIAAGSLLTTVGALALVVDAPFFVLAGAMIVMGAGTGTYKTVAVRLLSRTYPARTGRVLGVFDTFGTFGGVAAPAAVVLVAGFPSILAAPWRWLFLGAALASVGLAAGFTVRIGRRSTQAVGRTDATKSPSDATETESGHESPNDSGHLGTYLALFRTPRFTGFVVVTVLFGFAYNGTVAFLPLYLTSETPLTAVTANLLYSAMFVASLSQMATGEASDRIGTIPILSVTLGVAAAGLTAILVFGDAGGPLVIGAAVVTLGLGAHGFRPVRGAYLMELVPDAVAAGSFGIVRTVLMGAGAVAPAIIGYLSEVAGFRVAFEVLAGTLVSATVLMVLLWVVAR</sequence>
<feature type="compositionally biased region" description="Polar residues" evidence="6">
    <location>
        <begin position="199"/>
        <end position="212"/>
    </location>
</feature>
<name>A0A0F7PDL1_9EURY</name>
<dbReference type="InterPro" id="IPR020846">
    <property type="entry name" value="MFS_dom"/>
</dbReference>
<feature type="transmembrane region" description="Helical" evidence="7">
    <location>
        <begin position="102"/>
        <end position="126"/>
    </location>
</feature>
<evidence type="ECO:0000256" key="1">
    <source>
        <dbReference type="ARBA" id="ARBA00004651"/>
    </source>
</evidence>
<dbReference type="EMBL" id="CP008874">
    <property type="protein sequence ID" value="AKH97729.1"/>
    <property type="molecule type" value="Genomic_DNA"/>
</dbReference>
<dbReference type="HOGENOM" id="CLU_001265_5_14_2"/>
<proteinExistence type="predicted"/>
<evidence type="ECO:0000256" key="2">
    <source>
        <dbReference type="ARBA" id="ARBA00022475"/>
    </source>
</evidence>